<dbReference type="Pfam" id="PF04488">
    <property type="entry name" value="Gly_transf_sug"/>
    <property type="match status" value="1"/>
</dbReference>
<name>A0AAW9K4J0_CLOPF</name>
<dbReference type="GO" id="GO:0000030">
    <property type="term" value="F:mannosyltransferase activity"/>
    <property type="evidence" value="ECO:0007669"/>
    <property type="project" value="TreeGrafter"/>
</dbReference>
<dbReference type="PANTHER" id="PTHR32385:SF15">
    <property type="entry name" value="INOSITOL PHOSPHOCERAMIDE MANNOSYLTRANSFERASE 1"/>
    <property type="match status" value="1"/>
</dbReference>
<comment type="caution">
    <text evidence="2">The sequence shown here is derived from an EMBL/GenBank/DDBJ whole genome shotgun (WGS) entry which is preliminary data.</text>
</comment>
<gene>
    <name evidence="2" type="ORF">GNF83_04540</name>
</gene>
<reference evidence="2" key="1">
    <citation type="submission" date="2019-11" db="EMBL/GenBank/DDBJ databases">
        <title>Characterization of Clostridium perfringens isolates from swine manure treated agricultural soils.</title>
        <authorList>
            <person name="Wushke S.T."/>
        </authorList>
    </citation>
    <scope>NUCLEOTIDE SEQUENCE</scope>
    <source>
        <strain evidence="2">X62</strain>
    </source>
</reference>
<evidence type="ECO:0000313" key="2">
    <source>
        <dbReference type="EMBL" id="MDZ7540521.1"/>
    </source>
</evidence>
<dbReference type="RefSeq" id="WP_110071002.1">
    <property type="nucleotide sequence ID" value="NZ_CATNXO010000003.1"/>
</dbReference>
<evidence type="ECO:0000313" key="3">
    <source>
        <dbReference type="Proteomes" id="UP001288944"/>
    </source>
</evidence>
<organism evidence="2 3">
    <name type="scientific">Clostridium perfringens</name>
    <dbReference type="NCBI Taxonomy" id="1502"/>
    <lineage>
        <taxon>Bacteria</taxon>
        <taxon>Bacillati</taxon>
        <taxon>Bacillota</taxon>
        <taxon>Clostridia</taxon>
        <taxon>Eubacteriales</taxon>
        <taxon>Clostridiaceae</taxon>
        <taxon>Clostridium</taxon>
    </lineage>
</organism>
<protein>
    <submittedName>
        <fullName evidence="2">Glycosyl transferase</fullName>
    </submittedName>
</protein>
<dbReference type="SUPFAM" id="SSF53448">
    <property type="entry name" value="Nucleotide-diphospho-sugar transferases"/>
    <property type="match status" value="1"/>
</dbReference>
<dbReference type="GO" id="GO:0016020">
    <property type="term" value="C:membrane"/>
    <property type="evidence" value="ECO:0007669"/>
    <property type="project" value="GOC"/>
</dbReference>
<dbReference type="GO" id="GO:0051999">
    <property type="term" value="P:mannosyl-inositol phosphorylceramide biosynthetic process"/>
    <property type="evidence" value="ECO:0007669"/>
    <property type="project" value="TreeGrafter"/>
</dbReference>
<keyword evidence="1 2" id="KW-0808">Transferase</keyword>
<proteinExistence type="predicted"/>
<dbReference type="InterPro" id="IPR051706">
    <property type="entry name" value="Glycosyltransferase_domain"/>
</dbReference>
<evidence type="ECO:0000256" key="1">
    <source>
        <dbReference type="ARBA" id="ARBA00022679"/>
    </source>
</evidence>
<dbReference type="Gene3D" id="3.90.550.20">
    <property type="match status" value="1"/>
</dbReference>
<dbReference type="AlphaFoldDB" id="A0AAW9K4J0"/>
<dbReference type="EMBL" id="WNUR01000006">
    <property type="protein sequence ID" value="MDZ7540521.1"/>
    <property type="molecule type" value="Genomic_DNA"/>
</dbReference>
<sequence length="278" mass="32765">MIPKIIHYCWFGGNILPDEAKRCIDSWKKYCPDYQIIEWNESNFDVNCCAYVKEAYEAGKWAFVSDYARFDILYRYGGIYFDTDVEMINSIDDILEKGSFMGREDINEEIAKQDKVIAVNPGIGLAADPGLELYKEILDCYNQKHFYNSDGSFNQTTVVEYTTNILKKYGLKAKNEIQCINGIYIYPSDYFCPMNYYTGQIKITENSRSIHHYTSSWFTDEEKKYRQFELNMQKKFGKRIAGRLERIYSFPYRVKKKIALKGLKGTIKFSIRKFLHEY</sequence>
<dbReference type="PANTHER" id="PTHR32385">
    <property type="entry name" value="MANNOSYL PHOSPHORYLINOSITOL CERAMIDE SYNTHASE"/>
    <property type="match status" value="1"/>
</dbReference>
<dbReference type="InterPro" id="IPR007577">
    <property type="entry name" value="GlycoTrfase_DXD_sugar-bd_CS"/>
</dbReference>
<dbReference type="InterPro" id="IPR029044">
    <property type="entry name" value="Nucleotide-diphossugar_trans"/>
</dbReference>
<accession>A0AAW9K4J0</accession>
<dbReference type="Proteomes" id="UP001288944">
    <property type="component" value="Unassembled WGS sequence"/>
</dbReference>